<dbReference type="SMART" id="SM00530">
    <property type="entry name" value="HTH_XRE"/>
    <property type="match status" value="1"/>
</dbReference>
<dbReference type="SUPFAM" id="SSF47413">
    <property type="entry name" value="lambda repressor-like DNA-binding domains"/>
    <property type="match status" value="1"/>
</dbReference>
<gene>
    <name evidence="2" type="ORF">CWI26_02055</name>
</gene>
<name>A0A2I5KLY4_STRSU</name>
<dbReference type="RefSeq" id="WP_099806833.1">
    <property type="nucleotide sequence ID" value="NZ_CP025043.1"/>
</dbReference>
<dbReference type="Pfam" id="PF01381">
    <property type="entry name" value="HTH_3"/>
    <property type="match status" value="1"/>
</dbReference>
<dbReference type="CDD" id="cd00093">
    <property type="entry name" value="HTH_XRE"/>
    <property type="match status" value="1"/>
</dbReference>
<accession>A0A2I5KLY4</accession>
<dbReference type="GO" id="GO:0005829">
    <property type="term" value="C:cytosol"/>
    <property type="evidence" value="ECO:0007669"/>
    <property type="project" value="TreeGrafter"/>
</dbReference>
<evidence type="ECO:0000313" key="2">
    <source>
        <dbReference type="EMBL" id="AUA18368.1"/>
    </source>
</evidence>
<organism evidence="2 3">
    <name type="scientific">Streptococcus suis</name>
    <dbReference type="NCBI Taxonomy" id="1307"/>
    <lineage>
        <taxon>Bacteria</taxon>
        <taxon>Bacillati</taxon>
        <taxon>Bacillota</taxon>
        <taxon>Bacilli</taxon>
        <taxon>Lactobacillales</taxon>
        <taxon>Streptococcaceae</taxon>
        <taxon>Streptococcus</taxon>
    </lineage>
</organism>
<dbReference type="EMBL" id="CP025043">
    <property type="protein sequence ID" value="AUA18368.1"/>
    <property type="molecule type" value="Genomic_DNA"/>
</dbReference>
<reference evidence="2 3" key="1">
    <citation type="submission" date="2017-11" db="EMBL/GenBank/DDBJ databases">
        <title>Genome analysis of Streptococcus suis serotype chz stain ah681.</title>
        <authorList>
            <person name="Pan Z."/>
            <person name="Zhang Y."/>
            <person name="Ma J."/>
            <person name="Lu P."/>
            <person name="Zhu Y."/>
            <person name="Zhong X."/>
            <person name="Dong W."/>
            <person name="Lu C."/>
            <person name="Yao H."/>
        </authorList>
    </citation>
    <scope>NUCLEOTIDE SEQUENCE [LARGE SCALE GENOMIC DNA]</scope>
    <source>
        <strain evidence="2 3">AH681</strain>
    </source>
</reference>
<proteinExistence type="predicted"/>
<protein>
    <submittedName>
        <fullName evidence="2">XRE family transcriptional regulator</fullName>
    </submittedName>
</protein>
<dbReference type="Proteomes" id="UP000231863">
    <property type="component" value="Chromosome"/>
</dbReference>
<dbReference type="InterPro" id="IPR050807">
    <property type="entry name" value="TransReg_Diox_bact_type"/>
</dbReference>
<sequence>MEQDKLQTFIAKRIRYLRLQKRLSQEKLSELAELGSKHVHNIENGKYNFQIQTLSKIINALEIDEKTFFNFEFPKQDKEVDNVLKQIEQLPSEKRHDIISALNTLLSNINNR</sequence>
<dbReference type="InterPro" id="IPR010982">
    <property type="entry name" value="Lambda_DNA-bd_dom_sf"/>
</dbReference>
<dbReference type="GO" id="GO:0003700">
    <property type="term" value="F:DNA-binding transcription factor activity"/>
    <property type="evidence" value="ECO:0007669"/>
    <property type="project" value="TreeGrafter"/>
</dbReference>
<dbReference type="GO" id="GO:0003677">
    <property type="term" value="F:DNA binding"/>
    <property type="evidence" value="ECO:0007669"/>
    <property type="project" value="UniProtKB-KW"/>
</dbReference>
<dbReference type="PROSITE" id="PS50943">
    <property type="entry name" value="HTH_CROC1"/>
    <property type="match status" value="1"/>
</dbReference>
<dbReference type="InterPro" id="IPR001387">
    <property type="entry name" value="Cro/C1-type_HTH"/>
</dbReference>
<dbReference type="PANTHER" id="PTHR46797">
    <property type="entry name" value="HTH-TYPE TRANSCRIPTIONAL REGULATOR"/>
    <property type="match status" value="1"/>
</dbReference>
<keyword evidence="1" id="KW-0238">DNA-binding</keyword>
<evidence type="ECO:0000313" key="3">
    <source>
        <dbReference type="Proteomes" id="UP000231863"/>
    </source>
</evidence>
<evidence type="ECO:0000256" key="1">
    <source>
        <dbReference type="ARBA" id="ARBA00023125"/>
    </source>
</evidence>
<dbReference type="Gene3D" id="1.10.260.40">
    <property type="entry name" value="lambda repressor-like DNA-binding domains"/>
    <property type="match status" value="1"/>
</dbReference>
<dbReference type="AlphaFoldDB" id="A0A2I5KLY4"/>
<dbReference type="PANTHER" id="PTHR46797:SF1">
    <property type="entry name" value="METHYLPHOSPHONATE SYNTHASE"/>
    <property type="match status" value="1"/>
</dbReference>